<reference evidence="3" key="3">
    <citation type="journal article" date="2019" name="G3 (Bethesda)">
        <title>Hybrid Assembly of the Genome of the Entomopathogenic Nematode Steinernema carpocapsae Identifies the X-Chromosome.</title>
        <authorList>
            <person name="Serra L."/>
            <person name="Macchietto M."/>
            <person name="Macias-Munoz A."/>
            <person name="McGill C.J."/>
            <person name="Rodriguez I.M."/>
            <person name="Rodriguez B."/>
            <person name="Murad R."/>
            <person name="Mortazavi A."/>
        </authorList>
    </citation>
    <scope>NUCLEOTIDE SEQUENCE</scope>
    <source>
        <strain evidence="3">ALL</strain>
    </source>
</reference>
<dbReference type="CDD" id="cd00037">
    <property type="entry name" value="CLECT"/>
    <property type="match status" value="1"/>
</dbReference>
<evidence type="ECO:0000256" key="1">
    <source>
        <dbReference type="SAM" id="SignalP"/>
    </source>
</evidence>
<organism evidence="3">
    <name type="scientific">Steinernema carpocapsae</name>
    <name type="common">Entomopathogenic nematode</name>
    <dbReference type="NCBI Taxonomy" id="34508"/>
    <lineage>
        <taxon>Eukaryota</taxon>
        <taxon>Metazoa</taxon>
        <taxon>Ecdysozoa</taxon>
        <taxon>Nematoda</taxon>
        <taxon>Chromadorea</taxon>
        <taxon>Rhabditida</taxon>
        <taxon>Tylenchina</taxon>
        <taxon>Panagrolaimomorpha</taxon>
        <taxon>Strongyloidoidea</taxon>
        <taxon>Steinernematidae</taxon>
        <taxon>Steinernema</taxon>
    </lineage>
</organism>
<keyword evidence="1" id="KW-0732">Signal</keyword>
<evidence type="ECO:0000259" key="2">
    <source>
        <dbReference type="PROSITE" id="PS50041"/>
    </source>
</evidence>
<sequence>MVPSLLFLSIVPLLVSAYVHNNIDCHACASGWTSYDCKCYRPFQVPKTWMEAEDICADYGAHLSSVYDESEADFLANLVNCTMLSRTVWTGGFMREYEDSLQWTDGTRWGFPTEIPKHPGDVDVCLALDYRRKPWKSLLCSTRNAFICQKSALEE</sequence>
<dbReference type="EMBL" id="AZBU02000004">
    <property type="protein sequence ID" value="TKR81432.1"/>
    <property type="molecule type" value="Genomic_DNA"/>
</dbReference>
<protein>
    <recommendedName>
        <fullName evidence="2">C-type lectin domain-containing protein</fullName>
    </recommendedName>
</protein>
<dbReference type="Pfam" id="PF00059">
    <property type="entry name" value="Lectin_C"/>
    <property type="match status" value="1"/>
</dbReference>
<dbReference type="PANTHER" id="PTHR22803">
    <property type="entry name" value="MANNOSE, PHOSPHOLIPASE, LECTIN RECEPTOR RELATED"/>
    <property type="match status" value="1"/>
</dbReference>
<dbReference type="InterPro" id="IPR050111">
    <property type="entry name" value="C-type_lectin/snaclec_domain"/>
</dbReference>
<reference evidence="3" key="1">
    <citation type="submission" date="2013-11" db="EMBL/GenBank/DDBJ databases">
        <authorList>
            <person name="Sternberg P."/>
            <person name="Dillman A."/>
            <person name="Macchietto M."/>
        </authorList>
    </citation>
    <scope>NUCLEOTIDE SEQUENCE</scope>
    <source>
        <strain evidence="3">ALL</strain>
    </source>
</reference>
<proteinExistence type="predicted"/>
<dbReference type="Gene3D" id="3.10.100.10">
    <property type="entry name" value="Mannose-Binding Protein A, subunit A"/>
    <property type="match status" value="1"/>
</dbReference>
<gene>
    <name evidence="3" type="ORF">L596_015300</name>
</gene>
<feature type="signal peptide" evidence="1">
    <location>
        <begin position="1"/>
        <end position="17"/>
    </location>
</feature>
<dbReference type="AlphaFoldDB" id="A0A4U5NFG4"/>
<comment type="caution">
    <text evidence="3">The sequence shown here is derived from an EMBL/GenBank/DDBJ whole genome shotgun (WGS) entry which is preliminary data.</text>
</comment>
<reference evidence="3" key="2">
    <citation type="journal article" date="2015" name="Genome Biol.">
        <title>Comparative genomics of Steinernema reveals deeply conserved gene regulatory networks.</title>
        <authorList>
            <person name="Dillman A.R."/>
            <person name="Macchietto M."/>
            <person name="Porter C.F."/>
            <person name="Rogers A."/>
            <person name="Williams B."/>
            <person name="Antoshechkin I."/>
            <person name="Lee M.M."/>
            <person name="Goodwin Z."/>
            <person name="Lu X."/>
            <person name="Lewis E.E."/>
            <person name="Goodrich-Blair H."/>
            <person name="Stock S.P."/>
            <person name="Adams B.J."/>
            <person name="Sternberg P.W."/>
            <person name="Mortazavi A."/>
        </authorList>
    </citation>
    <scope>NUCLEOTIDE SEQUENCE [LARGE SCALE GENOMIC DNA]</scope>
    <source>
        <strain evidence="3">ALL</strain>
    </source>
</reference>
<name>A0A4U5NFG4_STECR</name>
<feature type="domain" description="C-type lectin" evidence="2">
    <location>
        <begin position="35"/>
        <end position="149"/>
    </location>
</feature>
<dbReference type="PROSITE" id="PS50041">
    <property type="entry name" value="C_TYPE_LECTIN_2"/>
    <property type="match status" value="1"/>
</dbReference>
<dbReference type="STRING" id="34508.A0A4U5NFG4"/>
<dbReference type="InterPro" id="IPR016186">
    <property type="entry name" value="C-type_lectin-like/link_sf"/>
</dbReference>
<evidence type="ECO:0000313" key="3">
    <source>
        <dbReference type="EMBL" id="TKR81432.1"/>
    </source>
</evidence>
<feature type="chain" id="PRO_5020229534" description="C-type lectin domain-containing protein" evidence="1">
    <location>
        <begin position="18"/>
        <end position="155"/>
    </location>
</feature>
<dbReference type="SUPFAM" id="SSF56436">
    <property type="entry name" value="C-type lectin-like"/>
    <property type="match status" value="1"/>
</dbReference>
<dbReference type="OrthoDB" id="5877732at2759"/>
<dbReference type="SMART" id="SM00034">
    <property type="entry name" value="CLECT"/>
    <property type="match status" value="1"/>
</dbReference>
<dbReference type="InterPro" id="IPR001304">
    <property type="entry name" value="C-type_lectin-like"/>
</dbReference>
<dbReference type="InterPro" id="IPR016187">
    <property type="entry name" value="CTDL_fold"/>
</dbReference>
<accession>A0A4U5NFG4</accession>